<protein>
    <submittedName>
        <fullName evidence="3">Senescence domain-containing protein</fullName>
    </submittedName>
</protein>
<reference evidence="1 2" key="2">
    <citation type="submission" date="2018-11" db="EMBL/GenBank/DDBJ databases">
        <authorList>
            <consortium name="Pathogen Informatics"/>
        </authorList>
    </citation>
    <scope>NUCLEOTIDE SEQUENCE [LARGE SCALE GENOMIC DNA]</scope>
    <source>
        <strain evidence="1 2">MHpl1</strain>
    </source>
</reference>
<evidence type="ECO:0000313" key="3">
    <source>
        <dbReference type="WBParaSite" id="HPLM_0000363501-mRNA-1"/>
    </source>
</evidence>
<sequence>MARAAGYHQQASEIAKLSREAITENLKGRGAAVMDEAVDTGNSIRKARQGFANCKTKMASHPKLGMPSRR</sequence>
<dbReference type="WBParaSite" id="HPLM_0000363501-mRNA-1">
    <property type="protein sequence ID" value="HPLM_0000363501-mRNA-1"/>
    <property type="gene ID" value="HPLM_0000363501"/>
</dbReference>
<evidence type="ECO:0000313" key="2">
    <source>
        <dbReference type="Proteomes" id="UP000268014"/>
    </source>
</evidence>
<dbReference type="Proteomes" id="UP000268014">
    <property type="component" value="Unassembled WGS sequence"/>
</dbReference>
<dbReference type="EMBL" id="UZAF01016134">
    <property type="protein sequence ID" value="VDO21333.1"/>
    <property type="molecule type" value="Genomic_DNA"/>
</dbReference>
<dbReference type="AlphaFoldDB" id="A0A0N4W1T6"/>
<reference evidence="3" key="1">
    <citation type="submission" date="2017-02" db="UniProtKB">
        <authorList>
            <consortium name="WormBaseParasite"/>
        </authorList>
    </citation>
    <scope>IDENTIFICATION</scope>
</reference>
<accession>A0A0N4W1T6</accession>
<evidence type="ECO:0000313" key="1">
    <source>
        <dbReference type="EMBL" id="VDO21333.1"/>
    </source>
</evidence>
<name>A0A0N4W1T6_HAEPC</name>
<organism evidence="3">
    <name type="scientific">Haemonchus placei</name>
    <name type="common">Barber's pole worm</name>
    <dbReference type="NCBI Taxonomy" id="6290"/>
    <lineage>
        <taxon>Eukaryota</taxon>
        <taxon>Metazoa</taxon>
        <taxon>Ecdysozoa</taxon>
        <taxon>Nematoda</taxon>
        <taxon>Chromadorea</taxon>
        <taxon>Rhabditida</taxon>
        <taxon>Rhabditina</taxon>
        <taxon>Rhabditomorpha</taxon>
        <taxon>Strongyloidea</taxon>
        <taxon>Trichostrongylidae</taxon>
        <taxon>Haemonchus</taxon>
    </lineage>
</organism>
<gene>
    <name evidence="1" type="ORF">HPLM_LOCUS3627</name>
</gene>
<keyword evidence="2" id="KW-1185">Reference proteome</keyword>
<proteinExistence type="predicted"/>